<keyword evidence="12" id="KW-1185">Reference proteome</keyword>
<dbReference type="GO" id="GO:0046148">
    <property type="term" value="P:pigment biosynthetic process"/>
    <property type="evidence" value="ECO:0007669"/>
    <property type="project" value="UniProtKB-ARBA"/>
</dbReference>
<dbReference type="GO" id="GO:0046872">
    <property type="term" value="F:metal ion binding"/>
    <property type="evidence" value="ECO:0007669"/>
    <property type="project" value="UniProtKB-KW"/>
</dbReference>
<evidence type="ECO:0000313" key="11">
    <source>
        <dbReference type="EMBL" id="WOL06571.1"/>
    </source>
</evidence>
<dbReference type="GO" id="GO:0031418">
    <property type="term" value="F:L-ascorbic acid binding"/>
    <property type="evidence" value="ECO:0007669"/>
    <property type="project" value="UniProtKB-KW"/>
</dbReference>
<evidence type="ECO:0000256" key="5">
    <source>
        <dbReference type="ARBA" id="ARBA00022964"/>
    </source>
</evidence>
<organism evidence="11 12">
    <name type="scientific">Canna indica</name>
    <name type="common">Indian-shot</name>
    <dbReference type="NCBI Taxonomy" id="4628"/>
    <lineage>
        <taxon>Eukaryota</taxon>
        <taxon>Viridiplantae</taxon>
        <taxon>Streptophyta</taxon>
        <taxon>Embryophyta</taxon>
        <taxon>Tracheophyta</taxon>
        <taxon>Spermatophyta</taxon>
        <taxon>Magnoliopsida</taxon>
        <taxon>Liliopsida</taxon>
        <taxon>Zingiberales</taxon>
        <taxon>Cannaceae</taxon>
        <taxon>Canna</taxon>
    </lineage>
</organism>
<keyword evidence="5" id="KW-0223">Dioxygenase</keyword>
<dbReference type="InterPro" id="IPR044861">
    <property type="entry name" value="IPNS-like_FE2OG_OXY"/>
</dbReference>
<dbReference type="AlphaFoldDB" id="A0AAQ3QEM6"/>
<dbReference type="InterPro" id="IPR050231">
    <property type="entry name" value="Iron_ascorbate_oxido_reductase"/>
</dbReference>
<dbReference type="PANTHER" id="PTHR47990">
    <property type="entry name" value="2-OXOGLUTARATE (2OG) AND FE(II)-DEPENDENT OXYGENASE SUPERFAMILY PROTEIN-RELATED"/>
    <property type="match status" value="1"/>
</dbReference>
<evidence type="ECO:0000313" key="12">
    <source>
        <dbReference type="Proteomes" id="UP001327560"/>
    </source>
</evidence>
<dbReference type="Proteomes" id="UP001327560">
    <property type="component" value="Chromosome 5"/>
</dbReference>
<dbReference type="Gene3D" id="2.60.120.330">
    <property type="entry name" value="B-lactam Antibiotic, Isopenicillin N Synthase, Chain"/>
    <property type="match status" value="1"/>
</dbReference>
<dbReference type="Pfam" id="PF14226">
    <property type="entry name" value="DIOX_N"/>
    <property type="match status" value="1"/>
</dbReference>
<keyword evidence="3 9" id="KW-0479">Metal-binding</keyword>
<dbReference type="InterPro" id="IPR005123">
    <property type="entry name" value="Oxoglu/Fe-dep_dioxygenase_dom"/>
</dbReference>
<protein>
    <submittedName>
        <fullName evidence="11">Flavonol synthase/flavanone 3-hydroxylase-like</fullName>
    </submittedName>
</protein>
<dbReference type="InterPro" id="IPR027443">
    <property type="entry name" value="IPNS-like_sf"/>
</dbReference>
<dbReference type="FunFam" id="2.60.120.330:FF:000009">
    <property type="entry name" value="Flavonol synthase"/>
    <property type="match status" value="1"/>
</dbReference>
<comment type="similarity">
    <text evidence="2 9">Belongs to the iron/ascorbate-dependent oxidoreductase family.</text>
</comment>
<dbReference type="GO" id="GO:0051213">
    <property type="term" value="F:dioxygenase activity"/>
    <property type="evidence" value="ECO:0007669"/>
    <property type="project" value="UniProtKB-KW"/>
</dbReference>
<proteinExistence type="inferred from homology"/>
<evidence type="ECO:0000256" key="4">
    <source>
        <dbReference type="ARBA" id="ARBA00022896"/>
    </source>
</evidence>
<name>A0AAQ3QEM6_9LILI</name>
<sequence>MHQGTVQAISSMLRSQDAVPPEFVRTADEQPGATTYRGVQPPAIPVVDLAAMDHAQAVDAIAAAARDWGMFQLVNHGIPAEVVAHLQRVGREFFELPPEKKEVRLQDPKSGSIEGYGTQISKDLNGKKAWGDFLFHIVWPPSRINHDYWPRQPSSYREANEDYTKHLVGVIDKIMESLSLGLGLDKGAIKEGLGGEDMVLMQKINYYPPCPQPELVLGVVAHTDMSGITILLPNDVPGLQVFNDDVGWFEVDYISGALIIHIGDQIEILSNGKYKGVLHRVTVNKEKVRLSWPVFCEPPADKVVGPLPQLVTDESPAKFKTKKFKDYQYCKLNKLPQ</sequence>
<evidence type="ECO:0000259" key="10">
    <source>
        <dbReference type="PROSITE" id="PS51471"/>
    </source>
</evidence>
<reference evidence="11 12" key="1">
    <citation type="submission" date="2023-10" db="EMBL/GenBank/DDBJ databases">
        <title>Chromosome-scale genome assembly provides insights into flower coloration mechanisms of Canna indica.</title>
        <authorList>
            <person name="Li C."/>
        </authorList>
    </citation>
    <scope>NUCLEOTIDE SEQUENCE [LARGE SCALE GENOMIC DNA]</scope>
    <source>
        <tissue evidence="11">Flower</tissue>
    </source>
</reference>
<dbReference type="PROSITE" id="PS51471">
    <property type="entry name" value="FE2OG_OXY"/>
    <property type="match status" value="1"/>
</dbReference>
<evidence type="ECO:0000256" key="7">
    <source>
        <dbReference type="ARBA" id="ARBA00023004"/>
    </source>
</evidence>
<evidence type="ECO:0000256" key="6">
    <source>
        <dbReference type="ARBA" id="ARBA00023002"/>
    </source>
</evidence>
<accession>A0AAQ3QEM6</accession>
<keyword evidence="8" id="KW-0284">Flavonoid biosynthesis</keyword>
<dbReference type="EMBL" id="CP136894">
    <property type="protein sequence ID" value="WOL06571.1"/>
    <property type="molecule type" value="Genomic_DNA"/>
</dbReference>
<dbReference type="InterPro" id="IPR026992">
    <property type="entry name" value="DIOX_N"/>
</dbReference>
<feature type="domain" description="Fe2OG dioxygenase" evidence="10">
    <location>
        <begin position="195"/>
        <end position="298"/>
    </location>
</feature>
<dbReference type="GO" id="GO:0009813">
    <property type="term" value="P:flavonoid biosynthetic process"/>
    <property type="evidence" value="ECO:0007669"/>
    <property type="project" value="UniProtKB-KW"/>
</dbReference>
<evidence type="ECO:0000256" key="8">
    <source>
        <dbReference type="ARBA" id="ARBA00023241"/>
    </source>
</evidence>
<keyword evidence="7 9" id="KW-0408">Iron</keyword>
<dbReference type="SUPFAM" id="SSF51197">
    <property type="entry name" value="Clavaminate synthase-like"/>
    <property type="match status" value="1"/>
</dbReference>
<keyword evidence="4" id="KW-0847">Vitamin C</keyword>
<gene>
    <name evidence="11" type="ORF">Cni_G15305</name>
</gene>
<evidence type="ECO:0000256" key="9">
    <source>
        <dbReference type="RuleBase" id="RU003682"/>
    </source>
</evidence>
<evidence type="ECO:0000256" key="2">
    <source>
        <dbReference type="ARBA" id="ARBA00008056"/>
    </source>
</evidence>
<comment type="cofactor">
    <cofactor evidence="1">
        <name>L-ascorbate</name>
        <dbReference type="ChEBI" id="CHEBI:38290"/>
    </cofactor>
</comment>
<evidence type="ECO:0000256" key="3">
    <source>
        <dbReference type="ARBA" id="ARBA00022723"/>
    </source>
</evidence>
<evidence type="ECO:0000256" key="1">
    <source>
        <dbReference type="ARBA" id="ARBA00001961"/>
    </source>
</evidence>
<dbReference type="Pfam" id="PF03171">
    <property type="entry name" value="2OG-FeII_Oxy"/>
    <property type="match status" value="1"/>
</dbReference>
<keyword evidence="6 9" id="KW-0560">Oxidoreductase</keyword>